<feature type="transmembrane region" description="Helical" evidence="2">
    <location>
        <begin position="154"/>
        <end position="174"/>
    </location>
</feature>
<keyword evidence="2" id="KW-0472">Membrane</keyword>
<organism evidence="3 4">
    <name type="scientific">Syphacia muris</name>
    <dbReference type="NCBI Taxonomy" id="451379"/>
    <lineage>
        <taxon>Eukaryota</taxon>
        <taxon>Metazoa</taxon>
        <taxon>Ecdysozoa</taxon>
        <taxon>Nematoda</taxon>
        <taxon>Chromadorea</taxon>
        <taxon>Rhabditida</taxon>
        <taxon>Spirurina</taxon>
        <taxon>Oxyuridomorpha</taxon>
        <taxon>Oxyuroidea</taxon>
        <taxon>Oxyuridae</taxon>
        <taxon>Syphacia</taxon>
    </lineage>
</organism>
<name>A0A0N5A9S5_9BILA</name>
<dbReference type="WBParaSite" id="SMUV_0000088001-mRNA-1">
    <property type="protein sequence ID" value="SMUV_0000088001-mRNA-1"/>
    <property type="gene ID" value="SMUV_0000088001"/>
</dbReference>
<evidence type="ECO:0000313" key="3">
    <source>
        <dbReference type="Proteomes" id="UP000046393"/>
    </source>
</evidence>
<evidence type="ECO:0000256" key="2">
    <source>
        <dbReference type="SAM" id="Phobius"/>
    </source>
</evidence>
<proteinExistence type="predicted"/>
<feature type="transmembrane region" description="Helical" evidence="2">
    <location>
        <begin position="35"/>
        <end position="57"/>
    </location>
</feature>
<dbReference type="GO" id="GO:0005634">
    <property type="term" value="C:nucleus"/>
    <property type="evidence" value="ECO:0007669"/>
    <property type="project" value="TreeGrafter"/>
</dbReference>
<dbReference type="Proteomes" id="UP000046393">
    <property type="component" value="Unplaced"/>
</dbReference>
<dbReference type="GO" id="GO:0005789">
    <property type="term" value="C:endoplasmic reticulum membrane"/>
    <property type="evidence" value="ECO:0007669"/>
    <property type="project" value="TreeGrafter"/>
</dbReference>
<accession>A0A0N5A9S5</accession>
<dbReference type="AlphaFoldDB" id="A0A0N5A9S5"/>
<keyword evidence="2" id="KW-0812">Transmembrane</keyword>
<dbReference type="GO" id="GO:0106300">
    <property type="term" value="P:protein-DNA covalent cross-linking repair"/>
    <property type="evidence" value="ECO:0007669"/>
    <property type="project" value="TreeGrafter"/>
</dbReference>
<keyword evidence="3" id="KW-1185">Reference proteome</keyword>
<dbReference type="GO" id="GO:0061709">
    <property type="term" value="P:reticulophagy"/>
    <property type="evidence" value="ECO:0007669"/>
    <property type="project" value="TreeGrafter"/>
</dbReference>
<evidence type="ECO:0000256" key="1">
    <source>
        <dbReference type="SAM" id="MobiDB-lite"/>
    </source>
</evidence>
<evidence type="ECO:0000313" key="4">
    <source>
        <dbReference type="WBParaSite" id="SMUV_0000088001-mRNA-1"/>
    </source>
</evidence>
<feature type="compositionally biased region" description="Acidic residues" evidence="1">
    <location>
        <begin position="230"/>
        <end position="245"/>
    </location>
</feature>
<dbReference type="PANTHER" id="PTHR15949:SF3">
    <property type="entry name" value="TESTIS-EXPRESSED PROTEIN 264"/>
    <property type="match status" value="1"/>
</dbReference>
<reference evidence="4" key="1">
    <citation type="submission" date="2017-02" db="UniProtKB">
        <authorList>
            <consortium name="WormBaseParasite"/>
        </authorList>
    </citation>
    <scope>IDENTIFICATION</scope>
</reference>
<dbReference type="STRING" id="451379.A0A0N5A9S5"/>
<dbReference type="GO" id="GO:0000421">
    <property type="term" value="C:autophagosome membrane"/>
    <property type="evidence" value="ECO:0007669"/>
    <property type="project" value="TreeGrafter"/>
</dbReference>
<protein>
    <submittedName>
        <fullName evidence="4">Testis-expressed sequence 264 protein</fullName>
    </submittedName>
</protein>
<keyword evidence="2" id="KW-1133">Transmembrane helix</keyword>
<feature type="transmembrane region" description="Helical" evidence="2">
    <location>
        <begin position="6"/>
        <end position="23"/>
    </location>
</feature>
<sequence length="268" mass="30215">MCTCVCVFVVPLIILVYLVWKLYKSGIFDNVEVQCCLLAATICITFCYLSVLLYSLLVSVSDSPPFVDKSLTVYYKHHIGSYKKVGKYLDRAKSLMPDGVVAFGIYYDNPNVITGLICHLSIGVDGKDLYDEEYGSILKEAGYEKLVLPAVEKAVVATQKYYLLVFCDALFFLIRLQHRIQFRFAVEFYYGKKIHVVLPLDHQTDFIVRELMSLEELEKKLAENGSDSDSSSDSDIDDDDTDVESDNQNVEAEASSGLSQQPVDKKNE</sequence>
<dbReference type="PANTHER" id="PTHR15949">
    <property type="entry name" value="TESTIS-EXPRESSED PROTEIN 264"/>
    <property type="match status" value="1"/>
</dbReference>
<feature type="region of interest" description="Disordered" evidence="1">
    <location>
        <begin position="222"/>
        <end position="268"/>
    </location>
</feature>
<dbReference type="GO" id="GO:0005657">
    <property type="term" value="C:replication fork"/>
    <property type="evidence" value="ECO:0007669"/>
    <property type="project" value="TreeGrafter"/>
</dbReference>